<feature type="compositionally biased region" description="Basic residues" evidence="1">
    <location>
        <begin position="26"/>
        <end position="43"/>
    </location>
</feature>
<name>A0ABD0LX34_9CAEN</name>
<proteinExistence type="predicted"/>
<dbReference type="EMBL" id="JACVVK020000017">
    <property type="protein sequence ID" value="KAK7504100.1"/>
    <property type="molecule type" value="Genomic_DNA"/>
</dbReference>
<evidence type="ECO:0000313" key="2">
    <source>
        <dbReference type="EMBL" id="KAK7504100.1"/>
    </source>
</evidence>
<feature type="non-terminal residue" evidence="2">
    <location>
        <position position="67"/>
    </location>
</feature>
<evidence type="ECO:0000256" key="1">
    <source>
        <dbReference type="SAM" id="MobiDB-lite"/>
    </source>
</evidence>
<accession>A0ABD0LX34</accession>
<gene>
    <name evidence="2" type="ORF">BaRGS_00004832</name>
</gene>
<protein>
    <recommendedName>
        <fullName evidence="4">Histone H3</fullName>
    </recommendedName>
</protein>
<evidence type="ECO:0000313" key="3">
    <source>
        <dbReference type="Proteomes" id="UP001519460"/>
    </source>
</evidence>
<dbReference type="AlphaFoldDB" id="A0ABD0LX34"/>
<feature type="non-terminal residue" evidence="2">
    <location>
        <position position="1"/>
    </location>
</feature>
<organism evidence="2 3">
    <name type="scientific">Batillaria attramentaria</name>
    <dbReference type="NCBI Taxonomy" id="370345"/>
    <lineage>
        <taxon>Eukaryota</taxon>
        <taxon>Metazoa</taxon>
        <taxon>Spiralia</taxon>
        <taxon>Lophotrochozoa</taxon>
        <taxon>Mollusca</taxon>
        <taxon>Gastropoda</taxon>
        <taxon>Caenogastropoda</taxon>
        <taxon>Sorbeoconcha</taxon>
        <taxon>Cerithioidea</taxon>
        <taxon>Batillariidae</taxon>
        <taxon>Batillaria</taxon>
    </lineage>
</organism>
<reference evidence="2 3" key="1">
    <citation type="journal article" date="2023" name="Sci. Data">
        <title>Genome assembly of the Korean intertidal mud-creeper Batillaria attramentaria.</title>
        <authorList>
            <person name="Patra A.K."/>
            <person name="Ho P.T."/>
            <person name="Jun S."/>
            <person name="Lee S.J."/>
            <person name="Kim Y."/>
            <person name="Won Y.J."/>
        </authorList>
    </citation>
    <scope>NUCLEOTIDE SEQUENCE [LARGE SCALE GENOMIC DNA]</scope>
    <source>
        <strain evidence="2">Wonlab-2016</strain>
    </source>
</reference>
<sequence length="67" mass="7429">PVPPPQFGFFVLSSSHSPPSFLLRPRGARSHVSRKALRERKPTRLLQSSASILPLPPREQSGKSLSR</sequence>
<keyword evidence="3" id="KW-1185">Reference proteome</keyword>
<feature type="region of interest" description="Disordered" evidence="1">
    <location>
        <begin position="18"/>
        <end position="67"/>
    </location>
</feature>
<dbReference type="Proteomes" id="UP001519460">
    <property type="component" value="Unassembled WGS sequence"/>
</dbReference>
<evidence type="ECO:0008006" key="4">
    <source>
        <dbReference type="Google" id="ProtNLM"/>
    </source>
</evidence>
<comment type="caution">
    <text evidence="2">The sequence shown here is derived from an EMBL/GenBank/DDBJ whole genome shotgun (WGS) entry which is preliminary data.</text>
</comment>